<comment type="caution">
    <text evidence="8">The sequence shown here is derived from an EMBL/GenBank/DDBJ whole genome shotgun (WGS) entry which is preliminary data.</text>
</comment>
<sequence>MNSETVGLGDAYDKMVDYSMRLTWSGMYAHAAPWNAAYFGRANHSSGCIGMSDADAAWLYGQLQAGDPFEISGADTKGTVAPGNGFGAWNVPWQQWRAMSALH</sequence>
<evidence type="ECO:0000256" key="1">
    <source>
        <dbReference type="ARBA" id="ARBA00004752"/>
    </source>
</evidence>
<keyword evidence="3 6" id="KW-0133">Cell shape</keyword>
<evidence type="ECO:0000313" key="8">
    <source>
        <dbReference type="EMBL" id="GEC09564.1"/>
    </source>
</evidence>
<dbReference type="AlphaFoldDB" id="A0A4Y3VRH8"/>
<feature type="active site" description="Proton donor/acceptor" evidence="6">
    <location>
        <position position="30"/>
    </location>
</feature>
<dbReference type="UniPathway" id="UPA00219"/>
<keyword evidence="2" id="KW-0808">Transferase</keyword>
<accession>A0A4Y3VRH8</accession>
<dbReference type="PANTHER" id="PTHR30582">
    <property type="entry name" value="L,D-TRANSPEPTIDASE"/>
    <property type="match status" value="1"/>
</dbReference>
<protein>
    <recommendedName>
        <fullName evidence="7">L,D-TPase catalytic domain-containing protein</fullName>
    </recommendedName>
</protein>
<evidence type="ECO:0000256" key="5">
    <source>
        <dbReference type="ARBA" id="ARBA00023316"/>
    </source>
</evidence>
<name>A0A4Y3VRH8_9ACTN</name>
<dbReference type="InterPro" id="IPR038063">
    <property type="entry name" value="Transpep_catalytic_dom"/>
</dbReference>
<evidence type="ECO:0000259" key="7">
    <source>
        <dbReference type="PROSITE" id="PS52029"/>
    </source>
</evidence>
<dbReference type="GO" id="GO:0071555">
    <property type="term" value="P:cell wall organization"/>
    <property type="evidence" value="ECO:0007669"/>
    <property type="project" value="UniProtKB-UniRule"/>
</dbReference>
<dbReference type="Proteomes" id="UP000317881">
    <property type="component" value="Unassembled WGS sequence"/>
</dbReference>
<dbReference type="GO" id="GO:0005576">
    <property type="term" value="C:extracellular region"/>
    <property type="evidence" value="ECO:0007669"/>
    <property type="project" value="TreeGrafter"/>
</dbReference>
<dbReference type="InterPro" id="IPR050979">
    <property type="entry name" value="LD-transpeptidase"/>
</dbReference>
<dbReference type="EMBL" id="BJND01000075">
    <property type="protein sequence ID" value="GEC09564.1"/>
    <property type="molecule type" value="Genomic_DNA"/>
</dbReference>
<feature type="domain" description="L,D-TPase catalytic" evidence="7">
    <location>
        <begin position="1"/>
        <end position="72"/>
    </location>
</feature>
<evidence type="ECO:0000256" key="6">
    <source>
        <dbReference type="PROSITE-ProRule" id="PRU01373"/>
    </source>
</evidence>
<evidence type="ECO:0000256" key="4">
    <source>
        <dbReference type="ARBA" id="ARBA00022984"/>
    </source>
</evidence>
<dbReference type="CDD" id="cd16913">
    <property type="entry name" value="YkuD_like"/>
    <property type="match status" value="1"/>
</dbReference>
<reference evidence="8 9" key="1">
    <citation type="submission" date="2019-06" db="EMBL/GenBank/DDBJ databases">
        <title>Whole genome shotgun sequence of Streptomyces spinoverrucosus NBRC 14228.</title>
        <authorList>
            <person name="Hosoyama A."/>
            <person name="Uohara A."/>
            <person name="Ohji S."/>
            <person name="Ichikawa N."/>
        </authorList>
    </citation>
    <scope>NUCLEOTIDE SEQUENCE [LARGE SCALE GENOMIC DNA]</scope>
    <source>
        <strain evidence="8 9">NBRC 14228</strain>
    </source>
</reference>
<dbReference type="GO" id="GO:0071972">
    <property type="term" value="F:peptidoglycan L,D-transpeptidase activity"/>
    <property type="evidence" value="ECO:0007669"/>
    <property type="project" value="TreeGrafter"/>
</dbReference>
<keyword evidence="5 6" id="KW-0961">Cell wall biogenesis/degradation</keyword>
<dbReference type="GO" id="GO:0018104">
    <property type="term" value="P:peptidoglycan-protein cross-linking"/>
    <property type="evidence" value="ECO:0007669"/>
    <property type="project" value="TreeGrafter"/>
</dbReference>
<dbReference type="PROSITE" id="PS52029">
    <property type="entry name" value="LD_TPASE"/>
    <property type="match status" value="1"/>
</dbReference>
<dbReference type="InterPro" id="IPR005490">
    <property type="entry name" value="LD_TPept_cat_dom"/>
</dbReference>
<dbReference type="PANTHER" id="PTHR30582:SF2">
    <property type="entry name" value="L,D-TRANSPEPTIDASE YCIB-RELATED"/>
    <property type="match status" value="1"/>
</dbReference>
<dbReference type="Pfam" id="PF03734">
    <property type="entry name" value="YkuD"/>
    <property type="match status" value="1"/>
</dbReference>
<keyword evidence="9" id="KW-1185">Reference proteome</keyword>
<organism evidence="8 9">
    <name type="scientific">Streptomyces spinoverrucosus</name>
    <dbReference type="NCBI Taxonomy" id="284043"/>
    <lineage>
        <taxon>Bacteria</taxon>
        <taxon>Bacillati</taxon>
        <taxon>Actinomycetota</taxon>
        <taxon>Actinomycetes</taxon>
        <taxon>Kitasatosporales</taxon>
        <taxon>Streptomycetaceae</taxon>
        <taxon>Streptomyces</taxon>
    </lineage>
</organism>
<dbReference type="Gene3D" id="2.40.440.10">
    <property type="entry name" value="L,D-transpeptidase catalytic domain-like"/>
    <property type="match status" value="1"/>
</dbReference>
<gene>
    <name evidence="8" type="ORF">SSP24_72190</name>
</gene>
<evidence type="ECO:0000256" key="2">
    <source>
        <dbReference type="ARBA" id="ARBA00022679"/>
    </source>
</evidence>
<dbReference type="GO" id="GO:0008360">
    <property type="term" value="P:regulation of cell shape"/>
    <property type="evidence" value="ECO:0007669"/>
    <property type="project" value="UniProtKB-UniRule"/>
</dbReference>
<comment type="pathway">
    <text evidence="1 6">Cell wall biogenesis; peptidoglycan biosynthesis.</text>
</comment>
<dbReference type="GO" id="GO:0016740">
    <property type="term" value="F:transferase activity"/>
    <property type="evidence" value="ECO:0007669"/>
    <property type="project" value="UniProtKB-KW"/>
</dbReference>
<evidence type="ECO:0000313" key="9">
    <source>
        <dbReference type="Proteomes" id="UP000317881"/>
    </source>
</evidence>
<proteinExistence type="predicted"/>
<keyword evidence="4 6" id="KW-0573">Peptidoglycan synthesis</keyword>
<dbReference type="SUPFAM" id="SSF141523">
    <property type="entry name" value="L,D-transpeptidase catalytic domain-like"/>
    <property type="match status" value="1"/>
</dbReference>
<feature type="active site" description="Nucleophile" evidence="6">
    <location>
        <position position="48"/>
    </location>
</feature>
<evidence type="ECO:0000256" key="3">
    <source>
        <dbReference type="ARBA" id="ARBA00022960"/>
    </source>
</evidence>